<gene>
    <name evidence="4" type="ORF">TMSB3V08_LOCUS4228</name>
</gene>
<dbReference type="InterPro" id="IPR007110">
    <property type="entry name" value="Ig-like_dom"/>
</dbReference>
<proteinExistence type="predicted"/>
<dbReference type="EMBL" id="OB793445">
    <property type="protein sequence ID" value="CAD7427379.1"/>
    <property type="molecule type" value="Genomic_DNA"/>
</dbReference>
<dbReference type="InterPro" id="IPR003598">
    <property type="entry name" value="Ig_sub2"/>
</dbReference>
<dbReference type="GO" id="GO:0016020">
    <property type="term" value="C:membrane"/>
    <property type="evidence" value="ECO:0007669"/>
    <property type="project" value="UniProtKB-SubCell"/>
</dbReference>
<keyword evidence="2" id="KW-1015">Disulfide bond</keyword>
<organism evidence="4">
    <name type="scientific">Timema monikensis</name>
    <dbReference type="NCBI Taxonomy" id="170555"/>
    <lineage>
        <taxon>Eukaryota</taxon>
        <taxon>Metazoa</taxon>
        <taxon>Ecdysozoa</taxon>
        <taxon>Arthropoda</taxon>
        <taxon>Hexapoda</taxon>
        <taxon>Insecta</taxon>
        <taxon>Pterygota</taxon>
        <taxon>Neoptera</taxon>
        <taxon>Polyneoptera</taxon>
        <taxon>Phasmatodea</taxon>
        <taxon>Timematodea</taxon>
        <taxon>Timematoidea</taxon>
        <taxon>Timematidae</taxon>
        <taxon>Timema</taxon>
    </lineage>
</organism>
<evidence type="ECO:0000313" key="4">
    <source>
        <dbReference type="EMBL" id="CAD7427379.1"/>
    </source>
</evidence>
<evidence type="ECO:0000256" key="2">
    <source>
        <dbReference type="ARBA" id="ARBA00023157"/>
    </source>
</evidence>
<feature type="domain" description="Ig-like" evidence="3">
    <location>
        <begin position="257"/>
        <end position="347"/>
    </location>
</feature>
<dbReference type="InterPro" id="IPR036179">
    <property type="entry name" value="Ig-like_dom_sf"/>
</dbReference>
<protein>
    <recommendedName>
        <fullName evidence="3">Ig-like domain-containing protein</fullName>
    </recommendedName>
</protein>
<dbReference type="PANTHER" id="PTHR44170:SF6">
    <property type="entry name" value="CONTACTIN"/>
    <property type="match status" value="1"/>
</dbReference>
<dbReference type="AlphaFoldDB" id="A0A7R9E6X5"/>
<dbReference type="PROSITE" id="PS50835">
    <property type="entry name" value="IG_LIKE"/>
    <property type="match status" value="2"/>
</dbReference>
<dbReference type="Gene3D" id="2.60.40.10">
    <property type="entry name" value="Immunoglobulins"/>
    <property type="match status" value="4"/>
</dbReference>
<dbReference type="InterPro" id="IPR013783">
    <property type="entry name" value="Ig-like_fold"/>
</dbReference>
<dbReference type="PANTHER" id="PTHR44170">
    <property type="entry name" value="PROTEIN SIDEKICK"/>
    <property type="match status" value="1"/>
</dbReference>
<dbReference type="FunFam" id="2.60.40.10:FF:001049">
    <property type="entry name" value="Down syndrome cell adhesion molecule-like protein Dscam2"/>
    <property type="match status" value="1"/>
</dbReference>
<dbReference type="SUPFAM" id="SSF48726">
    <property type="entry name" value="Immunoglobulin"/>
    <property type="match status" value="2"/>
</dbReference>
<keyword evidence="1" id="KW-0677">Repeat</keyword>
<dbReference type="Pfam" id="PF13927">
    <property type="entry name" value="Ig_3"/>
    <property type="match status" value="2"/>
</dbReference>
<evidence type="ECO:0000256" key="1">
    <source>
        <dbReference type="ARBA" id="ARBA00022737"/>
    </source>
</evidence>
<accession>A0A7R9E6X5</accession>
<reference evidence="4" key="1">
    <citation type="submission" date="2020-11" db="EMBL/GenBank/DDBJ databases">
        <authorList>
            <person name="Tran Van P."/>
        </authorList>
    </citation>
    <scope>NUCLEOTIDE SEQUENCE</scope>
</reference>
<evidence type="ECO:0000259" key="3">
    <source>
        <dbReference type="PROSITE" id="PS50835"/>
    </source>
</evidence>
<dbReference type="SMART" id="SM00409">
    <property type="entry name" value="IG"/>
    <property type="match status" value="3"/>
</dbReference>
<feature type="domain" description="Ig-like" evidence="3">
    <location>
        <begin position="163"/>
        <end position="255"/>
    </location>
</feature>
<dbReference type="InterPro" id="IPR003599">
    <property type="entry name" value="Ig_sub"/>
</dbReference>
<sequence>MHGVRMVLRNGTLVLLPFPPAAYRQDIHSTVYRCMATNAVGRIVSRDVQVRAVVAQAYKVEVEVLGASRGCTAVLRCVVPSFVKELVRVVSWLQEPAFYVYPSLQGDGKFHLLPTGELLVHNVEFSDQFPSYRCRTMHRLTRQVVVSSQANVRLTEHRGIVAPAIVEHTGTVHVSQDEGAVLLCVSQGCPSPDYRWFNLNSGGGEPEPVLPGPRTRLLGPILVIEAVTAEDASMYRCSASNAGGEASAELRLVVSTPLHVEVTPPMLSVHLGGSAEFRCIETSSQGKGGASPLLITWYKDGRPLPGPSRSSGDKLVVSGVGREDRGMYQCLVRRAEGETAQGAAELQLGEDVPVLGEVSIVLIEDVPVLGGVSIFLIEDVPVLGGGSIVLIEDVPVLGGGSIVLIEDVPLFCGVGIVLIEDVPVLGEVSIVLIEDIPVFVREDVPVFGGVSIVLIEDVPVLGGGSIVLIEDVPVFGGVSIVLREDVPVFVSRSSHKLFPKPVPEWRLTHTITLFIQKAQFTAHRPKNIMRHGMFYERLDGRHGHW</sequence>
<dbReference type="GO" id="GO:0098609">
    <property type="term" value="P:cell-cell adhesion"/>
    <property type="evidence" value="ECO:0007669"/>
    <property type="project" value="TreeGrafter"/>
</dbReference>
<name>A0A7R9E6X5_9NEOP</name>
<dbReference type="SMART" id="SM00408">
    <property type="entry name" value="IGc2"/>
    <property type="match status" value="2"/>
</dbReference>